<evidence type="ECO:0000313" key="2">
    <source>
        <dbReference type="Proteomes" id="UP000294200"/>
    </source>
</evidence>
<dbReference type="Proteomes" id="UP000294200">
    <property type="component" value="Unassembled WGS sequence"/>
</dbReference>
<keyword evidence="2" id="KW-1185">Reference proteome</keyword>
<dbReference type="AlphaFoldDB" id="A0A4R0XFK8"/>
<evidence type="ECO:0000313" key="1">
    <source>
        <dbReference type="EMBL" id="TCG09303.1"/>
    </source>
</evidence>
<sequence>MLDDDGYPTEEALKRIEEWPHTDWTGLLAFTQPLWSYPDRWWTEGDVLNLSTGGWSGNEDIIRAMQGNRTFWAICWISSRRGGWCEFDLSRMKRMGEKG</sequence>
<comment type="caution">
    <text evidence="1">The sequence shown here is derived from an EMBL/GenBank/DDBJ whole genome shotgun (WGS) entry which is preliminary data.</text>
</comment>
<accession>A0A4R0XFK8</accession>
<organism evidence="1 2">
    <name type="scientific">Paraburkholderia steynii</name>
    <dbReference type="NCBI Taxonomy" id="1245441"/>
    <lineage>
        <taxon>Bacteria</taxon>
        <taxon>Pseudomonadati</taxon>
        <taxon>Pseudomonadota</taxon>
        <taxon>Betaproteobacteria</taxon>
        <taxon>Burkholderiales</taxon>
        <taxon>Burkholderiaceae</taxon>
        <taxon>Paraburkholderia</taxon>
    </lineage>
</organism>
<dbReference type="EMBL" id="MWML01000013">
    <property type="protein sequence ID" value="TCG09303.1"/>
    <property type="molecule type" value="Genomic_DNA"/>
</dbReference>
<gene>
    <name evidence="1" type="ORF">BZM27_05745</name>
</gene>
<reference evidence="1 2" key="1">
    <citation type="submission" date="2017-02" db="EMBL/GenBank/DDBJ databases">
        <title>Paraburkholderia sophoroidis sp. nov. and Paraburkholderia steynii sp. nov. rhizobial symbionts of the fynbos legume Hypocalyptus sophoroides.</title>
        <authorList>
            <person name="Steenkamp E.T."/>
            <person name="Beukes C.W."/>
            <person name="Van Zyl E."/>
            <person name="Avontuur J."/>
            <person name="Chan W.Y."/>
            <person name="Hassen A."/>
            <person name="Palmer M."/>
            <person name="Mthombeni L."/>
            <person name="Phalane F."/>
            <person name="Sereme K."/>
            <person name="Venter S.N."/>
        </authorList>
    </citation>
    <scope>NUCLEOTIDE SEQUENCE [LARGE SCALE GENOMIC DNA]</scope>
    <source>
        <strain evidence="1 2">HC1.1ba</strain>
    </source>
</reference>
<name>A0A4R0XFK8_9BURK</name>
<protein>
    <submittedName>
        <fullName evidence="1">Uncharacterized protein</fullName>
    </submittedName>
</protein>
<proteinExistence type="predicted"/>